<protein>
    <submittedName>
        <fullName evidence="1">Uncharacterized protein</fullName>
    </submittedName>
</protein>
<organism evidence="1">
    <name type="scientific">Staphylococcus epidermidis</name>
    <dbReference type="NCBI Taxonomy" id="1282"/>
    <lineage>
        <taxon>Bacteria</taxon>
        <taxon>Bacillati</taxon>
        <taxon>Bacillota</taxon>
        <taxon>Bacilli</taxon>
        <taxon>Bacillales</taxon>
        <taxon>Staphylococcaceae</taxon>
        <taxon>Staphylococcus</taxon>
    </lineage>
</organism>
<accession>A0A0D4ZZ34</accession>
<geneLocation type="plasmid" evidence="1">
    <name>p12-02300</name>
</geneLocation>
<dbReference type="AlphaFoldDB" id="A0A0D4ZZ34"/>
<keyword evidence="1" id="KW-0614">Plasmid</keyword>
<evidence type="ECO:0000313" key="1">
    <source>
        <dbReference type="EMBL" id="AJW29181.1"/>
    </source>
</evidence>
<proteinExistence type="predicted"/>
<dbReference type="RefSeq" id="WP_095258445.1">
    <property type="nucleotide sequence ID" value="NZ_KM521837.1"/>
</dbReference>
<name>A0A0D4ZZ34_STAEP</name>
<reference evidence="1" key="1">
    <citation type="submission" date="2014-09" db="EMBL/GenBank/DDBJ databases">
        <authorList>
            <person name="Bender J.K."/>
            <person name="Strommenger B."/>
            <person name="Steglich M."/>
            <person name="Zimmermann O."/>
            <person name="Fenner I."/>
            <person name="Lensing C."/>
            <person name="Dagwadordsch U."/>
            <person name="Werner G."/>
            <person name="Layer F."/>
        </authorList>
    </citation>
    <scope>NUCLEOTIDE SEQUENCE</scope>
    <source>
        <strain evidence="1">12-02300</strain>
        <plasmid evidence="1">p12-02300</plasmid>
    </source>
</reference>
<dbReference type="EMBL" id="KM521837">
    <property type="protein sequence ID" value="AJW29181.1"/>
    <property type="molecule type" value="Genomic_DNA"/>
</dbReference>
<reference evidence="1" key="2">
    <citation type="journal article" date="2015" name="J. Antimicrob. Chemother.">
        <title>Linezolid resistance in clinical isolates of Staphylococcus epidermidis from German hospitals and characterization of two cfr-carrying plasmids.</title>
        <authorList>
            <person name="Bender J."/>
            <person name="Strommenger B."/>
            <person name="Steglich M."/>
            <person name="Zimmermann O."/>
            <person name="Fenner I."/>
            <person name="Lensing C."/>
            <person name="Dagwadordsch U."/>
            <person name="Kekule A.S."/>
            <person name="Werner G."/>
            <person name="Layer F."/>
        </authorList>
    </citation>
    <scope>NUCLEOTIDE SEQUENCE</scope>
    <source>
        <strain evidence="1">12-02300</strain>
        <plasmid evidence="1">p12-02300</plasmid>
    </source>
</reference>
<sequence length="231" mass="27897">MINTKTYEDIKNELVKAILNDYEQYKDELENFQSKIDWDHNYYIVSTKKPISEYASAKRFAMYANKTLTEEENLVRRIGNLRERFGYINDHRKAFNIVKERRKNLIASVKELISFNKITKDKFSEKNDATAIFNPINRYAINDRLDVYFRSIERTKSHINNYLENKYELDLNEIATKEDGVYSIDNDRLEKNEKEYFEETMKAIKFDMEQIKVIEKQKDSENYLKYYLLFK</sequence>